<comment type="caution">
    <text evidence="3">The sequence shown here is derived from an EMBL/GenBank/DDBJ whole genome shotgun (WGS) entry which is preliminary data.</text>
</comment>
<dbReference type="SUPFAM" id="SSF101874">
    <property type="entry name" value="YceI-like"/>
    <property type="match status" value="1"/>
</dbReference>
<dbReference type="OrthoDB" id="9811006at2"/>
<evidence type="ECO:0000259" key="2">
    <source>
        <dbReference type="SMART" id="SM00867"/>
    </source>
</evidence>
<dbReference type="PANTHER" id="PTHR34406">
    <property type="entry name" value="PROTEIN YCEI"/>
    <property type="match status" value="1"/>
</dbReference>
<accession>A0A2W2B3X8</accession>
<evidence type="ECO:0000256" key="1">
    <source>
        <dbReference type="SAM" id="SignalP"/>
    </source>
</evidence>
<keyword evidence="4" id="KW-1185">Reference proteome</keyword>
<feature type="domain" description="Lipid/polyisoprenoid-binding YceI-like" evidence="2">
    <location>
        <begin position="30"/>
        <end position="199"/>
    </location>
</feature>
<dbReference type="RefSeq" id="WP_110996882.1">
    <property type="nucleotide sequence ID" value="NZ_QKTW01000001.1"/>
</dbReference>
<dbReference type="EMBL" id="QKTW01000001">
    <property type="protein sequence ID" value="PZF75034.1"/>
    <property type="molecule type" value="Genomic_DNA"/>
</dbReference>
<dbReference type="SMART" id="SM00867">
    <property type="entry name" value="YceI"/>
    <property type="match status" value="1"/>
</dbReference>
<feature type="signal peptide" evidence="1">
    <location>
        <begin position="1"/>
        <end position="19"/>
    </location>
</feature>
<dbReference type="Pfam" id="PF04264">
    <property type="entry name" value="YceI"/>
    <property type="match status" value="1"/>
</dbReference>
<reference evidence="3 4" key="1">
    <citation type="submission" date="2018-06" db="EMBL/GenBank/DDBJ databases">
        <title>Mucibacter soli gen. nov., sp. nov., a new member of the family Chitinophagaceae producing mucin.</title>
        <authorList>
            <person name="Kim M.-K."/>
            <person name="Park S."/>
            <person name="Kim T.-S."/>
            <person name="Joung Y."/>
            <person name="Han J.-H."/>
            <person name="Kim S.B."/>
        </authorList>
    </citation>
    <scope>NUCLEOTIDE SEQUENCE [LARGE SCALE GENOMIC DNA]</scope>
    <source>
        <strain evidence="3 4">R1-15</strain>
    </source>
</reference>
<dbReference type="Proteomes" id="UP000248745">
    <property type="component" value="Unassembled WGS sequence"/>
</dbReference>
<evidence type="ECO:0000313" key="4">
    <source>
        <dbReference type="Proteomes" id="UP000248745"/>
    </source>
</evidence>
<dbReference type="AlphaFoldDB" id="A0A2W2B3X8"/>
<proteinExistence type="predicted"/>
<dbReference type="Gene3D" id="2.40.128.110">
    <property type="entry name" value="Lipid/polyisoprenoid-binding, YceI-like"/>
    <property type="match status" value="1"/>
</dbReference>
<dbReference type="PANTHER" id="PTHR34406:SF1">
    <property type="entry name" value="PROTEIN YCEI"/>
    <property type="match status" value="1"/>
</dbReference>
<protein>
    <submittedName>
        <fullName evidence="3">Polyisoprenoid-binding protein</fullName>
    </submittedName>
</protein>
<sequence length="203" mass="21914">MKKVLFVAAMAFGALNVTAQTATTSSAAGKWAVDPAHSAVKFNVDHLVISEVDGNFKKFDGTIDAPGADFTNAKVSFTVDVNSINTDNADRDKHLMSDDFFSAEKFPKMTFVSTSFKKVKGNIYTVEGNLTIRDVTKKVTFAVSLGGVTKDPWGNTKAGFKAAGTINRKDFGLQWNKVTEAGGAVVGDEIRMQINMEFAQQKA</sequence>
<evidence type="ECO:0000313" key="3">
    <source>
        <dbReference type="EMBL" id="PZF75034.1"/>
    </source>
</evidence>
<dbReference type="InterPro" id="IPR036761">
    <property type="entry name" value="TTHA0802/YceI-like_sf"/>
</dbReference>
<keyword evidence="1" id="KW-0732">Signal</keyword>
<dbReference type="InterPro" id="IPR007372">
    <property type="entry name" value="Lipid/polyisoprenoid-bd_YceI"/>
</dbReference>
<organism evidence="3 4">
    <name type="scientific">Taibaiella soli</name>
    <dbReference type="NCBI Taxonomy" id="1649169"/>
    <lineage>
        <taxon>Bacteria</taxon>
        <taxon>Pseudomonadati</taxon>
        <taxon>Bacteroidota</taxon>
        <taxon>Chitinophagia</taxon>
        <taxon>Chitinophagales</taxon>
        <taxon>Chitinophagaceae</taxon>
        <taxon>Taibaiella</taxon>
    </lineage>
</organism>
<name>A0A2W2B3X8_9BACT</name>
<gene>
    <name evidence="3" type="ORF">DN068_00180</name>
</gene>
<feature type="chain" id="PRO_5015932511" evidence="1">
    <location>
        <begin position="20"/>
        <end position="203"/>
    </location>
</feature>